<feature type="domain" description="Saccharopine dehydrogenase NADP binding" evidence="1">
    <location>
        <begin position="4"/>
        <end position="127"/>
    </location>
</feature>
<evidence type="ECO:0000313" key="2">
    <source>
        <dbReference type="EMBL" id="PSO07108.1"/>
    </source>
</evidence>
<dbReference type="Pfam" id="PF03435">
    <property type="entry name" value="Sacchrp_dh_NADP"/>
    <property type="match status" value="1"/>
</dbReference>
<proteinExistence type="predicted"/>
<dbReference type="PANTHER" id="PTHR43796">
    <property type="entry name" value="CARBOXYNORSPERMIDINE SYNTHASE"/>
    <property type="match status" value="1"/>
</dbReference>
<dbReference type="InterPro" id="IPR036291">
    <property type="entry name" value="NAD(P)-bd_dom_sf"/>
</dbReference>
<gene>
    <name evidence="2" type="ORF">B9Q04_12610</name>
</gene>
<dbReference type="Gene3D" id="3.40.50.720">
    <property type="entry name" value="NAD(P)-binding Rossmann-like Domain"/>
    <property type="match status" value="1"/>
</dbReference>
<name>A0A2R6C8D2_9ARCH</name>
<dbReference type="Proteomes" id="UP000242015">
    <property type="component" value="Unassembled WGS sequence"/>
</dbReference>
<dbReference type="SUPFAM" id="SSF51735">
    <property type="entry name" value="NAD(P)-binding Rossmann-fold domains"/>
    <property type="match status" value="1"/>
</dbReference>
<dbReference type="InterPro" id="IPR005097">
    <property type="entry name" value="Sacchrp_dh_NADP-bd"/>
</dbReference>
<evidence type="ECO:0000313" key="3">
    <source>
        <dbReference type="Proteomes" id="UP000242015"/>
    </source>
</evidence>
<reference evidence="2 3" key="1">
    <citation type="submission" date="2017-04" db="EMBL/GenBank/DDBJ databases">
        <title>Novel microbial lineages endemic to geothermal iron-oxide mats fill important gaps in the evolutionary history of Archaea.</title>
        <authorList>
            <person name="Jay Z.J."/>
            <person name="Beam J.P."/>
            <person name="Dlakic M."/>
            <person name="Rusch D.B."/>
            <person name="Kozubal M.A."/>
            <person name="Inskeep W.P."/>
        </authorList>
    </citation>
    <scope>NUCLEOTIDE SEQUENCE [LARGE SCALE GENOMIC DNA]</scope>
    <source>
        <strain evidence="2">BE_D</strain>
    </source>
</reference>
<sequence length="370" mass="39572">MPKILVIGGAGDIGQGVVRDLFENSQNTIIIADYNAEKAKRVASNYSSSRVTSEFVDVNDLGQTIDLLGGCDVVVNCSGPFYKLAHKVLNAAIRVGVDYLDVCDDPDATERLLSMDRMAREAGITAVVGMGWTPGLSNILAKRIVEEHPDVSGLDIHWVGSTADAEGAAVVKHVLHVIQSPCWAYHGGEWVEVAPLTGHREVVFPEPIGKQRAYYVGHPEPLTLPRFLKGVRDVDLRGVLLPPEVNSLGELFAKLGFIDTPEKIDVLAEVLRASLPLLSKLGEKGAIPLSGVRVDGYVGEGVGKRVVASLACVDSMQRITGIPASVGTLTLLGSGVHEGGVLPPEGAFRDTKRFLDELAMRDVQIEVMAG</sequence>
<accession>A0A2R6C8D2</accession>
<protein>
    <recommendedName>
        <fullName evidence="1">Saccharopine dehydrogenase NADP binding domain-containing protein</fullName>
    </recommendedName>
</protein>
<organism evidence="2 3">
    <name type="scientific">Candidatus Marsarchaeota G2 archaeon BE_D</name>
    <dbReference type="NCBI Taxonomy" id="1978158"/>
    <lineage>
        <taxon>Archaea</taxon>
        <taxon>Candidatus Marsarchaeota</taxon>
        <taxon>Candidatus Marsarchaeota group 2</taxon>
    </lineage>
</organism>
<comment type="caution">
    <text evidence="2">The sequence shown here is derived from an EMBL/GenBank/DDBJ whole genome shotgun (WGS) entry which is preliminary data.</text>
</comment>
<dbReference type="Gene3D" id="3.30.360.10">
    <property type="entry name" value="Dihydrodipicolinate Reductase, domain 2"/>
    <property type="match status" value="1"/>
</dbReference>
<evidence type="ECO:0000259" key="1">
    <source>
        <dbReference type="Pfam" id="PF03435"/>
    </source>
</evidence>
<dbReference type="EMBL" id="NEXF01000324">
    <property type="protein sequence ID" value="PSO07108.1"/>
    <property type="molecule type" value="Genomic_DNA"/>
</dbReference>
<dbReference type="AlphaFoldDB" id="A0A2R6C8D2"/>
<dbReference type="PANTHER" id="PTHR43796:SF2">
    <property type="entry name" value="CARBOXYNORSPERMIDINE SYNTHASE"/>
    <property type="match status" value="1"/>
</dbReference>